<dbReference type="GO" id="GO:0003887">
    <property type="term" value="F:DNA-directed DNA polymerase activity"/>
    <property type="evidence" value="ECO:0007669"/>
    <property type="project" value="InterPro"/>
</dbReference>
<comment type="caution">
    <text evidence="3">The sequence shown here is derived from an EMBL/GenBank/DDBJ whole genome shotgun (WGS) entry which is preliminary data.</text>
</comment>
<dbReference type="SUPFAM" id="SSF46785">
    <property type="entry name" value="Winged helix' DNA-binding domain"/>
    <property type="match status" value="1"/>
</dbReference>
<sequence>MSNEIVKYENRLNEIPLRRFNSREMNLFFSIVSRARDKGTDEIMLSFNDLKELSRYTDHGERFVKDLDSTYSKLISLNAYTDDGNTLTRFVAFTEYTIIRNEEKVIIRVNPKFRGLFNELGRWTRFSLEQFANLKSTYSKTMFRLMKQYRTQGLREFNMAEFRERLDVPKSYRTNDIDSRVLTPIKDELAPIFRGLNIHKLRKGRGGKITGYRFTWQAERRDANDFKNGHVSTGRQKLNKKKRVERVPEWPIEKHEVTDADRKKLSEQLELLRALGNHQAT</sequence>
<dbReference type="AlphaFoldDB" id="A0A829HAN8"/>
<proteinExistence type="inferred from homology"/>
<dbReference type="Pfam" id="PF21205">
    <property type="entry name" value="Rep3_C"/>
    <property type="match status" value="1"/>
</dbReference>
<dbReference type="InterPro" id="IPR036388">
    <property type="entry name" value="WH-like_DNA-bd_sf"/>
</dbReference>
<reference evidence="3 4" key="1">
    <citation type="journal article" date="2013" name="PLoS ONE">
        <title>Lactobacillus paracasei comparative genomics: towards species pan-genome definition and exploitation of diversity.</title>
        <authorList>
            <person name="Smokvina T."/>
            <person name="Wels M."/>
            <person name="Polka J."/>
            <person name="Chervaux C."/>
            <person name="Brisse S."/>
            <person name="Boekhorst J."/>
            <person name="van Hylckama Vlieg J.E."/>
            <person name="Siezen R.J."/>
        </authorList>
    </citation>
    <scope>NUCLEOTIDE SEQUENCE [LARGE SCALE GENOMIC DNA]</scope>
    <source>
        <strain evidence="3 4">Lpp41</strain>
    </source>
</reference>
<name>A0A829HAN8_LACPA</name>
<evidence type="ECO:0000313" key="4">
    <source>
        <dbReference type="Proteomes" id="UP000014244"/>
    </source>
</evidence>
<protein>
    <submittedName>
        <fullName evidence="3">Replication protein A1</fullName>
    </submittedName>
</protein>
<evidence type="ECO:0000256" key="1">
    <source>
        <dbReference type="ARBA" id="ARBA00038283"/>
    </source>
</evidence>
<dbReference type="Gene3D" id="1.10.10.10">
    <property type="entry name" value="Winged helix-like DNA-binding domain superfamily/Winged helix DNA-binding domain"/>
    <property type="match status" value="1"/>
</dbReference>
<gene>
    <name evidence="3" type="ORF">Lpp41_00750</name>
</gene>
<dbReference type="EMBL" id="ANKE01000043">
    <property type="protein sequence ID" value="EPC76129.1"/>
    <property type="molecule type" value="Genomic_DNA"/>
</dbReference>
<accession>A0A829HAN8</accession>
<evidence type="ECO:0000259" key="2">
    <source>
        <dbReference type="Pfam" id="PF01051"/>
    </source>
</evidence>
<dbReference type="InterPro" id="IPR000525">
    <property type="entry name" value="Initiator_Rep_WH1"/>
</dbReference>
<dbReference type="GO" id="GO:0006270">
    <property type="term" value="P:DNA replication initiation"/>
    <property type="evidence" value="ECO:0007669"/>
    <property type="project" value="InterPro"/>
</dbReference>
<dbReference type="Proteomes" id="UP000014244">
    <property type="component" value="Unassembled WGS sequence"/>
</dbReference>
<dbReference type="Pfam" id="PF01051">
    <property type="entry name" value="Rep3_N"/>
    <property type="match status" value="1"/>
</dbReference>
<evidence type="ECO:0000313" key="3">
    <source>
        <dbReference type="EMBL" id="EPC76129.1"/>
    </source>
</evidence>
<feature type="domain" description="Initiator Rep protein WH1" evidence="2">
    <location>
        <begin position="5"/>
        <end position="147"/>
    </location>
</feature>
<organism evidence="3 4">
    <name type="scientific">Lacticaseibacillus paracasei subsp. paracasei Lpp41</name>
    <dbReference type="NCBI Taxonomy" id="1256208"/>
    <lineage>
        <taxon>Bacteria</taxon>
        <taxon>Bacillati</taxon>
        <taxon>Bacillota</taxon>
        <taxon>Bacilli</taxon>
        <taxon>Lactobacillales</taxon>
        <taxon>Lactobacillaceae</taxon>
        <taxon>Lacticaseibacillus</taxon>
    </lineage>
</organism>
<comment type="similarity">
    <text evidence="1">Belongs to the initiator RepB protein family.</text>
</comment>
<dbReference type="InterPro" id="IPR036390">
    <property type="entry name" value="WH_DNA-bd_sf"/>
</dbReference>